<gene>
    <name evidence="2" type="ORF">HUT08_33175</name>
</gene>
<dbReference type="AlphaFoldDB" id="A0A7H8NGH6"/>
<evidence type="ECO:0000313" key="3">
    <source>
        <dbReference type="Proteomes" id="UP000509303"/>
    </source>
</evidence>
<accession>A0A7H8NGH6</accession>
<feature type="region of interest" description="Disordered" evidence="1">
    <location>
        <begin position="281"/>
        <end position="337"/>
    </location>
</feature>
<organism evidence="2 3">
    <name type="scientific">Streptomyces buecherae</name>
    <dbReference type="NCBI Taxonomy" id="2763006"/>
    <lineage>
        <taxon>Bacteria</taxon>
        <taxon>Bacillati</taxon>
        <taxon>Actinomycetota</taxon>
        <taxon>Actinomycetes</taxon>
        <taxon>Kitasatosporales</taxon>
        <taxon>Streptomycetaceae</taxon>
        <taxon>Streptomyces</taxon>
    </lineage>
</organism>
<sequence length="398" mass="43220">MAPRKYLRSDPRGYYPRVDHAFTVGAARTRDKDGRLTETGPVLALVQDFRVGLTQYGLDGSETPVPAYLGSGLPTIPDAFAIPSAYAPFDTGIHSAFPAADTSGKHWISNFSTVMGWDFTKRVKTDDPAPISKVFGWIPQMFYDGWEAALPAPGNTVWLFKAGRCALLDLTTHEVIKIGDEDTPAVAKVWRDLPEQFHSGVDAALVNPHAHGYLFRTDAYAVVDLNEQRVLNSAAIKDKWHGVPGVLGAIDDVDYLGHGTPQSLRVTRGKTATDHAAPDLAALSSLDRGTPASDQPPPETGGTPQPPQRSEPPAPATPLTPLGRRPGTGTDDDQIPDGIDQEAWQALRTNYPNFMSDWRAACRIDASGKEFLVVGPADSFLYNRPGYAGPPHRFTFDH</sequence>
<keyword evidence="3" id="KW-1185">Reference proteome</keyword>
<dbReference type="Proteomes" id="UP000509303">
    <property type="component" value="Chromosome"/>
</dbReference>
<reference evidence="2 3" key="1">
    <citation type="submission" date="2020-06" db="EMBL/GenBank/DDBJ databases">
        <title>Genome mining for natural products.</title>
        <authorList>
            <person name="Zhang B."/>
            <person name="Shi J."/>
            <person name="Ge H."/>
        </authorList>
    </citation>
    <scope>NUCLEOTIDE SEQUENCE [LARGE SCALE GENOMIC DNA]</scope>
    <source>
        <strain evidence="2 3">NA00687</strain>
    </source>
</reference>
<evidence type="ECO:0000313" key="2">
    <source>
        <dbReference type="EMBL" id="QKW53599.1"/>
    </source>
</evidence>
<name>A0A7H8NGH6_9ACTN</name>
<dbReference type="InterPro" id="IPR036375">
    <property type="entry name" value="Hemopexin-like_dom_sf"/>
</dbReference>
<dbReference type="RefSeq" id="WP_176165305.1">
    <property type="nucleotide sequence ID" value="NZ_CP054929.1"/>
</dbReference>
<protein>
    <recommendedName>
        <fullName evidence="4">Hemopexin</fullName>
    </recommendedName>
</protein>
<evidence type="ECO:0008006" key="4">
    <source>
        <dbReference type="Google" id="ProtNLM"/>
    </source>
</evidence>
<proteinExistence type="predicted"/>
<dbReference type="Gene3D" id="2.110.10.10">
    <property type="entry name" value="Hemopexin-like domain"/>
    <property type="match status" value="1"/>
</dbReference>
<dbReference type="SUPFAM" id="SSF50923">
    <property type="entry name" value="Hemopexin-like domain"/>
    <property type="match status" value="1"/>
</dbReference>
<evidence type="ECO:0000256" key="1">
    <source>
        <dbReference type="SAM" id="MobiDB-lite"/>
    </source>
</evidence>
<dbReference type="EMBL" id="CP054929">
    <property type="protein sequence ID" value="QKW53599.1"/>
    <property type="molecule type" value="Genomic_DNA"/>
</dbReference>
<feature type="compositionally biased region" description="Pro residues" evidence="1">
    <location>
        <begin position="294"/>
        <end position="318"/>
    </location>
</feature>